<dbReference type="InterPro" id="IPR017853">
    <property type="entry name" value="GH"/>
</dbReference>
<feature type="region of interest" description="Disordered" evidence="1">
    <location>
        <begin position="1"/>
        <end position="30"/>
    </location>
</feature>
<dbReference type="RefSeq" id="WP_209681723.1">
    <property type="nucleotide sequence ID" value="NZ_JAGIOI010000001.1"/>
</dbReference>
<dbReference type="SUPFAM" id="SSF51445">
    <property type="entry name" value="(Trans)glycosidases"/>
    <property type="match status" value="1"/>
</dbReference>
<dbReference type="PANTHER" id="PTHR36183:SF2">
    <property type="entry name" value="BETA-GLUCURONIDASE C-TERMINAL DOMAIN-CONTAINING PROTEIN"/>
    <property type="match status" value="1"/>
</dbReference>
<comment type="caution">
    <text evidence="3">The sequence shown here is derived from an EMBL/GenBank/DDBJ whole genome shotgun (WGS) entry which is preliminary data.</text>
</comment>
<proteinExistence type="predicted"/>
<keyword evidence="2" id="KW-1133">Transmembrane helix</keyword>
<feature type="compositionally biased region" description="Basic residues" evidence="1">
    <location>
        <begin position="18"/>
        <end position="30"/>
    </location>
</feature>
<reference evidence="3 4" key="1">
    <citation type="submission" date="2021-03" db="EMBL/GenBank/DDBJ databases">
        <title>Sequencing the genomes of 1000 actinobacteria strains.</title>
        <authorList>
            <person name="Klenk H.-P."/>
        </authorList>
    </citation>
    <scope>NUCLEOTIDE SEQUENCE [LARGE SCALE GENOMIC DNA]</scope>
    <source>
        <strain evidence="3 4">DSM 16005</strain>
    </source>
</reference>
<evidence type="ECO:0000313" key="3">
    <source>
        <dbReference type="EMBL" id="MBP2414056.1"/>
    </source>
</evidence>
<protein>
    <recommendedName>
        <fullName evidence="5">Glycosyl hydrolase family 79</fullName>
    </recommendedName>
</protein>
<dbReference type="Proteomes" id="UP000711614">
    <property type="component" value="Unassembled WGS sequence"/>
</dbReference>
<evidence type="ECO:0000313" key="4">
    <source>
        <dbReference type="Proteomes" id="UP000711614"/>
    </source>
</evidence>
<dbReference type="Gene3D" id="2.60.40.1180">
    <property type="entry name" value="Golgi alpha-mannosidase II"/>
    <property type="match status" value="1"/>
</dbReference>
<dbReference type="Gene3D" id="3.20.20.80">
    <property type="entry name" value="Glycosidases"/>
    <property type="match status" value="1"/>
</dbReference>
<name>A0ABS4YZ28_9MICC</name>
<organism evidence="3 4">
    <name type="scientific">Arthrobacter stackebrandtii</name>
    <dbReference type="NCBI Taxonomy" id="272161"/>
    <lineage>
        <taxon>Bacteria</taxon>
        <taxon>Bacillati</taxon>
        <taxon>Actinomycetota</taxon>
        <taxon>Actinomycetes</taxon>
        <taxon>Micrococcales</taxon>
        <taxon>Micrococcaceae</taxon>
        <taxon>Arthrobacter</taxon>
    </lineage>
</organism>
<dbReference type="PANTHER" id="PTHR36183">
    <property type="entry name" value="BETA-GLUCURONIDASE"/>
    <property type="match status" value="1"/>
</dbReference>
<keyword evidence="4" id="KW-1185">Reference proteome</keyword>
<dbReference type="EMBL" id="JAGIOI010000001">
    <property type="protein sequence ID" value="MBP2414056.1"/>
    <property type="molecule type" value="Genomic_DNA"/>
</dbReference>
<dbReference type="InterPro" id="IPR052974">
    <property type="entry name" value="GH79_Enzymes"/>
</dbReference>
<evidence type="ECO:0000256" key="1">
    <source>
        <dbReference type="SAM" id="MobiDB-lite"/>
    </source>
</evidence>
<sequence>MTPDHKTPEQPTPVGQARRLKRSRPGTTQRKRLVAAGVSGAVLSVALGSLVLTGLPMLQGNATAGKTTPPPVVITTPATPETFPTFERQDYVQPAVAPSATEPVEATSIKVGAEPTGEKMPEGLAGLSLDTDHMVDVQMNPDNSNLAERLKMANNPVLRFGGQGVDRRFFWTSTDEPIPDWELVPAYPTDKRPIIKVTPEVLENVNRLLVVGNARILMSADMGHLDNARTADLAKWAHKIFGDRLVGLSLGNEPNGWGASSYEYRTRRPQPWSFEKYIAEAIPLAQAVKDAAPEVKIVGPDVYTEQWWKEYVNAGVPNLEALAFHNYPLSACPKEPEGTPKERTIANMMSRVTHDSAFDYARAAVEVAEPHGLMTWNTETNASSCSGSSPVTKNHASGLWTLSYALTQAEAGVTMLNFHGGFEACRGGAPMSPLCDTGSVGKPTGDMVMRPGFYGIMMTNKLGAGDFLRSEMAGNENIYAYPVKHADGTMSIMVVNQNDPQVQAPAEITLTLPTQAATGTMTQMAGESFESEDTTRIDGQESNGEPLETQGRIPGFKAGDQTFTVTLNSGTATILNFTF</sequence>
<feature type="transmembrane region" description="Helical" evidence="2">
    <location>
        <begin position="33"/>
        <end position="58"/>
    </location>
</feature>
<feature type="region of interest" description="Disordered" evidence="1">
    <location>
        <begin position="528"/>
        <end position="554"/>
    </location>
</feature>
<keyword evidence="2" id="KW-0472">Membrane</keyword>
<gene>
    <name evidence="3" type="ORF">JOF48_002855</name>
</gene>
<evidence type="ECO:0008006" key="5">
    <source>
        <dbReference type="Google" id="ProtNLM"/>
    </source>
</evidence>
<keyword evidence="2" id="KW-0812">Transmembrane</keyword>
<accession>A0ABS4YZ28</accession>
<evidence type="ECO:0000256" key="2">
    <source>
        <dbReference type="SAM" id="Phobius"/>
    </source>
</evidence>
<dbReference type="InterPro" id="IPR013780">
    <property type="entry name" value="Glyco_hydro_b"/>
</dbReference>